<keyword evidence="1" id="KW-0614">Plasmid</keyword>
<dbReference type="EMBL" id="AP012033">
    <property type="protein sequence ID" value="BAK13921.1"/>
    <property type="molecule type" value="Genomic_DNA"/>
</dbReference>
<gene>
    <name evidence="1" type="ORF">PAJ_p0054</name>
</gene>
<name>A0A0H3L3L4_PANAA</name>
<accession>A0A0H3L3L4</accession>
<dbReference type="AlphaFoldDB" id="A0A0H3L3L4"/>
<dbReference type="HOGENOM" id="CLU_201188_0_0_6"/>
<protein>
    <submittedName>
        <fullName evidence="1">Uncharacterized protein</fullName>
    </submittedName>
</protein>
<geneLocation type="plasmid" evidence="1 2">
    <name>pEA320</name>
</geneLocation>
<reference evidence="2" key="1">
    <citation type="journal article" date="2012" name="Appl. Microbiol. Biotechnol.">
        <title>The complete genome sequence of Pantoea ananatis AJ13355, an organism with great biotechnological potential.</title>
        <authorList>
            <person name="Hara Y."/>
            <person name="Kadotani N."/>
            <person name="Izui H."/>
            <person name="Katashkina J.I."/>
            <person name="Kuvaeva T.M."/>
            <person name="Andreeva I.G."/>
            <person name="Golubeva L.I."/>
            <person name="Malko D.B."/>
            <person name="Makeev V.J."/>
            <person name="Mashko S.V."/>
            <person name="Kozlov Y.I."/>
        </authorList>
    </citation>
    <scope>NUCLEOTIDE SEQUENCE [LARGE SCALE GENOMIC DNA]</scope>
    <source>
        <strain evidence="2">AJ13355</strain>
        <plasmid evidence="2">Plasmid pEA320</plasmid>
    </source>
</reference>
<dbReference type="Proteomes" id="UP000006690">
    <property type="component" value="Plasmid pEA320"/>
</dbReference>
<proteinExistence type="predicted"/>
<organism evidence="1 2">
    <name type="scientific">Pantoea ananatis (strain AJ13355)</name>
    <dbReference type="NCBI Taxonomy" id="932677"/>
    <lineage>
        <taxon>Bacteria</taxon>
        <taxon>Pseudomonadati</taxon>
        <taxon>Pseudomonadota</taxon>
        <taxon>Gammaproteobacteria</taxon>
        <taxon>Enterobacterales</taxon>
        <taxon>Erwiniaceae</taxon>
        <taxon>Pantoea</taxon>
    </lineage>
</organism>
<evidence type="ECO:0000313" key="2">
    <source>
        <dbReference type="Proteomes" id="UP000006690"/>
    </source>
</evidence>
<evidence type="ECO:0000313" key="1">
    <source>
        <dbReference type="EMBL" id="BAK13921.1"/>
    </source>
</evidence>
<dbReference type="PATRIC" id="fig|932677.3.peg.4430"/>
<dbReference type="KEGG" id="paj:PAJ_p0054"/>
<sequence length="49" mass="5196">MMNKPIVATGTGKRILKIVGMAGELADAMDNISLSLSIQAGHFSGQYCR</sequence>